<dbReference type="RefSeq" id="WP_263541357.1">
    <property type="nucleotide sequence ID" value="NZ_JAOVZO020000020.1"/>
</dbReference>
<dbReference type="NCBIfam" id="TIGR02937">
    <property type="entry name" value="sigma70-ECF"/>
    <property type="match status" value="1"/>
</dbReference>
<keyword evidence="2" id="KW-0805">Transcription regulation</keyword>
<keyword evidence="3" id="KW-0731">Sigma factor</keyword>
<feature type="domain" description="RNA polymerase sigma-70 ECF-like HTH" evidence="5">
    <location>
        <begin position="1"/>
        <end position="175"/>
    </location>
</feature>
<dbReference type="InterPro" id="IPR053812">
    <property type="entry name" value="HTH_Sigma70_ECF-like"/>
</dbReference>
<dbReference type="GO" id="GO:0016987">
    <property type="term" value="F:sigma factor activity"/>
    <property type="evidence" value="ECO:0007669"/>
    <property type="project" value="UniProtKB-KW"/>
</dbReference>
<dbReference type="AlphaFoldDB" id="A0A9X3YQ42"/>
<dbReference type="Gene3D" id="1.10.10.10">
    <property type="entry name" value="Winged helix-like DNA-binding domain superfamily/Winged helix DNA-binding domain"/>
    <property type="match status" value="1"/>
</dbReference>
<dbReference type="InterPro" id="IPR011517">
    <property type="entry name" value="RNA_pol_sigma70_ECF-like"/>
</dbReference>
<comment type="similarity">
    <text evidence="1">Belongs to the sigma-70 factor family. ECF subfamily.</text>
</comment>
<dbReference type="InterPro" id="IPR036388">
    <property type="entry name" value="WH-like_DNA-bd_sf"/>
</dbReference>
<dbReference type="SUPFAM" id="SSF88659">
    <property type="entry name" value="Sigma3 and sigma4 domains of RNA polymerase sigma factors"/>
    <property type="match status" value="1"/>
</dbReference>
<dbReference type="Proteomes" id="UP001139971">
    <property type="component" value="Unassembled WGS sequence"/>
</dbReference>
<dbReference type="PANTHER" id="PTHR43133">
    <property type="entry name" value="RNA POLYMERASE ECF-TYPE SIGMA FACTO"/>
    <property type="match status" value="1"/>
</dbReference>
<keyword evidence="4" id="KW-0804">Transcription</keyword>
<dbReference type="Gene3D" id="1.10.1740.10">
    <property type="match status" value="1"/>
</dbReference>
<dbReference type="PANTHER" id="PTHR43133:SF39">
    <property type="entry name" value="SIMILAR TO RNA POLYMERASE SIGMA-E FACTOR"/>
    <property type="match status" value="1"/>
</dbReference>
<dbReference type="InterPro" id="IPR013325">
    <property type="entry name" value="RNA_pol_sigma_r2"/>
</dbReference>
<evidence type="ECO:0000256" key="2">
    <source>
        <dbReference type="ARBA" id="ARBA00023015"/>
    </source>
</evidence>
<gene>
    <name evidence="6" type="ORF">OD750_025075</name>
</gene>
<name>A0A9X3YQ42_9GAMM</name>
<dbReference type="SUPFAM" id="SSF88946">
    <property type="entry name" value="Sigma2 domain of RNA polymerase sigma factors"/>
    <property type="match status" value="1"/>
</dbReference>
<comment type="caution">
    <text evidence="6">The sequence shown here is derived from an EMBL/GenBank/DDBJ whole genome shotgun (WGS) entry which is preliminary data.</text>
</comment>
<evidence type="ECO:0000313" key="7">
    <source>
        <dbReference type="Proteomes" id="UP001139971"/>
    </source>
</evidence>
<evidence type="ECO:0000256" key="3">
    <source>
        <dbReference type="ARBA" id="ARBA00023082"/>
    </source>
</evidence>
<dbReference type="Pfam" id="PF07638">
    <property type="entry name" value="Sigma70_ECF"/>
    <property type="match status" value="1"/>
</dbReference>
<dbReference type="InterPro" id="IPR013324">
    <property type="entry name" value="RNA_pol_sigma_r3/r4-like"/>
</dbReference>
<evidence type="ECO:0000256" key="4">
    <source>
        <dbReference type="ARBA" id="ARBA00023163"/>
    </source>
</evidence>
<protein>
    <submittedName>
        <fullName evidence="6">ECF-type sigma factor</fullName>
    </submittedName>
</protein>
<evidence type="ECO:0000313" key="6">
    <source>
        <dbReference type="EMBL" id="MDC8015812.1"/>
    </source>
</evidence>
<accession>A0A9X3YQ42</accession>
<keyword evidence="7" id="KW-1185">Reference proteome</keyword>
<proteinExistence type="inferred from homology"/>
<dbReference type="InterPro" id="IPR039425">
    <property type="entry name" value="RNA_pol_sigma-70-like"/>
</dbReference>
<evidence type="ECO:0000259" key="5">
    <source>
        <dbReference type="Pfam" id="PF07638"/>
    </source>
</evidence>
<evidence type="ECO:0000256" key="1">
    <source>
        <dbReference type="ARBA" id="ARBA00010641"/>
    </source>
</evidence>
<dbReference type="InterPro" id="IPR014284">
    <property type="entry name" value="RNA_pol_sigma-70_dom"/>
</dbReference>
<dbReference type="GO" id="GO:0006352">
    <property type="term" value="P:DNA-templated transcription initiation"/>
    <property type="evidence" value="ECO:0007669"/>
    <property type="project" value="InterPro"/>
</dbReference>
<organism evidence="6 7">
    <name type="scientific">Tahibacter soli</name>
    <dbReference type="NCBI Taxonomy" id="2983605"/>
    <lineage>
        <taxon>Bacteria</taxon>
        <taxon>Pseudomonadati</taxon>
        <taxon>Pseudomonadota</taxon>
        <taxon>Gammaproteobacteria</taxon>
        <taxon>Lysobacterales</taxon>
        <taxon>Rhodanobacteraceae</taxon>
        <taxon>Tahibacter</taxon>
    </lineage>
</organism>
<dbReference type="NCBIfam" id="TIGR02999">
    <property type="entry name" value="Sig-70_X6"/>
    <property type="match status" value="1"/>
</dbReference>
<sequence>MSEITQLLGEVRAGDGDAWNRVVALLYDDLRRLAQRVKAGAHSLDATALVHECWLRFADGGARGIADRAHFFAVASRAMRQILANHARDRLALKRGGGARRTTLDDVDIAADREADELVRLDALLTQLARDDERLVRVVDCRVFGGLSEAETADALGLSLRTVQRLWAQARARLTALVEA</sequence>
<reference evidence="6" key="1">
    <citation type="submission" date="2023-02" db="EMBL/GenBank/DDBJ databases">
        <title>Tahibacter soli sp. nov. isolated from soil.</title>
        <authorList>
            <person name="Baek J.H."/>
            <person name="Lee J.K."/>
            <person name="Choi D.G."/>
            <person name="Jeon C.O."/>
        </authorList>
    </citation>
    <scope>NUCLEOTIDE SEQUENCE</scope>
    <source>
        <strain evidence="6">BL</strain>
    </source>
</reference>
<dbReference type="EMBL" id="JAOVZO020000020">
    <property type="protein sequence ID" value="MDC8015812.1"/>
    <property type="molecule type" value="Genomic_DNA"/>
</dbReference>